<keyword evidence="1" id="KW-0812">Transmembrane</keyword>
<keyword evidence="3" id="KW-1185">Reference proteome</keyword>
<name>A0A368T3S8_9ACTN</name>
<keyword evidence="1" id="KW-0472">Membrane</keyword>
<feature type="transmembrane region" description="Helical" evidence="1">
    <location>
        <begin position="93"/>
        <end position="113"/>
    </location>
</feature>
<evidence type="ECO:0000256" key="1">
    <source>
        <dbReference type="SAM" id="Phobius"/>
    </source>
</evidence>
<gene>
    <name evidence="2" type="ORF">DEF24_15065</name>
</gene>
<organism evidence="2 3">
    <name type="scientific">Marinitenerispora sediminis</name>
    <dbReference type="NCBI Taxonomy" id="1931232"/>
    <lineage>
        <taxon>Bacteria</taxon>
        <taxon>Bacillati</taxon>
        <taxon>Actinomycetota</taxon>
        <taxon>Actinomycetes</taxon>
        <taxon>Streptosporangiales</taxon>
        <taxon>Nocardiopsidaceae</taxon>
        <taxon>Marinitenerispora</taxon>
    </lineage>
</organism>
<comment type="caution">
    <text evidence="2">The sequence shown here is derived from an EMBL/GenBank/DDBJ whole genome shotgun (WGS) entry which is preliminary data.</text>
</comment>
<reference evidence="2 3" key="1">
    <citation type="submission" date="2018-04" db="EMBL/GenBank/DDBJ databases">
        <title>Novel actinobacteria from marine sediment.</title>
        <authorList>
            <person name="Ng Z.Y."/>
            <person name="Tan G.Y.A."/>
        </authorList>
    </citation>
    <scope>NUCLEOTIDE SEQUENCE [LARGE SCALE GENOMIC DNA]</scope>
    <source>
        <strain evidence="2 3">TPS81</strain>
    </source>
</reference>
<dbReference type="AlphaFoldDB" id="A0A368T3S8"/>
<dbReference type="EMBL" id="QEIN01000110">
    <property type="protein sequence ID" value="RCV57565.1"/>
    <property type="molecule type" value="Genomic_DNA"/>
</dbReference>
<dbReference type="Proteomes" id="UP000253318">
    <property type="component" value="Unassembled WGS sequence"/>
</dbReference>
<keyword evidence="1" id="KW-1133">Transmembrane helix</keyword>
<accession>A0A368T3S8</accession>
<proteinExistence type="predicted"/>
<dbReference type="RefSeq" id="WP_114399303.1">
    <property type="nucleotide sequence ID" value="NZ_QEIM01000116.1"/>
</dbReference>
<protein>
    <submittedName>
        <fullName evidence="2">Uncharacterized protein</fullName>
    </submittedName>
</protein>
<dbReference type="OrthoDB" id="10015614at2"/>
<evidence type="ECO:0000313" key="2">
    <source>
        <dbReference type="EMBL" id="RCV57565.1"/>
    </source>
</evidence>
<evidence type="ECO:0000313" key="3">
    <source>
        <dbReference type="Proteomes" id="UP000253318"/>
    </source>
</evidence>
<feature type="transmembrane region" description="Helical" evidence="1">
    <location>
        <begin position="59"/>
        <end position="81"/>
    </location>
</feature>
<sequence>MIKKIVLGLLVTLLGVALLAAAFYLGGVATFNTMRYFHVGCVPWPETNPPQWDCDNMGYVIPVLLGGLVTGLLTVTAYTLLLRRLRHQAAAKLVAGLLASLLITVAGMAPFAYPLARTLFTTYDADQASEQAD</sequence>